<comment type="function">
    <text evidence="8">Mediates influx of magnesium ions.</text>
</comment>
<evidence type="ECO:0000256" key="6">
    <source>
        <dbReference type="ARBA" id="ARBA00022989"/>
    </source>
</evidence>
<dbReference type="GO" id="GO:0050897">
    <property type="term" value="F:cobalt ion binding"/>
    <property type="evidence" value="ECO:0007669"/>
    <property type="project" value="TreeGrafter"/>
</dbReference>
<dbReference type="InterPro" id="IPR045863">
    <property type="entry name" value="CorA_TM1_TM2"/>
</dbReference>
<dbReference type="KEGG" id="mcau:MIT9_P1337"/>
<evidence type="ECO:0000256" key="8">
    <source>
        <dbReference type="RuleBase" id="RU362010"/>
    </source>
</evidence>
<dbReference type="CDD" id="cd12828">
    <property type="entry name" value="TmCorA-like_1"/>
    <property type="match status" value="1"/>
</dbReference>
<name>A0AAU9CV29_9GAMM</name>
<evidence type="ECO:0000256" key="3">
    <source>
        <dbReference type="ARBA" id="ARBA00022448"/>
    </source>
</evidence>
<dbReference type="EMBL" id="AP024714">
    <property type="protein sequence ID" value="BCX81757.1"/>
    <property type="molecule type" value="Genomic_DNA"/>
</dbReference>
<dbReference type="SUPFAM" id="SSF143865">
    <property type="entry name" value="CorA soluble domain-like"/>
    <property type="match status" value="1"/>
</dbReference>
<keyword evidence="3 8" id="KW-0813">Transport</keyword>
<evidence type="ECO:0000256" key="4">
    <source>
        <dbReference type="ARBA" id="ARBA00022475"/>
    </source>
</evidence>
<keyword evidence="4 8" id="KW-1003">Cell membrane</keyword>
<proteinExistence type="inferred from homology"/>
<dbReference type="InterPro" id="IPR002523">
    <property type="entry name" value="MgTranspt_CorA/ZnTranspt_ZntB"/>
</dbReference>
<evidence type="ECO:0000256" key="1">
    <source>
        <dbReference type="ARBA" id="ARBA00004651"/>
    </source>
</evidence>
<dbReference type="Gene3D" id="3.30.460.20">
    <property type="entry name" value="CorA soluble domain-like"/>
    <property type="match status" value="1"/>
</dbReference>
<evidence type="ECO:0000256" key="2">
    <source>
        <dbReference type="ARBA" id="ARBA00009765"/>
    </source>
</evidence>
<evidence type="ECO:0000313" key="10">
    <source>
        <dbReference type="Proteomes" id="UP001321825"/>
    </source>
</evidence>
<keyword evidence="10" id="KW-1185">Reference proteome</keyword>
<sequence>MPKVQGYSFDTQHFIECGDEALEALREWRHTDRVNWIRIQGRPGVLWMRRYGEVLGLHPLAQEDILEGEQRPKMEPYDDHLFVVLNVPVLVHGRVVLRQLYISLHRNHLVTVFEGDRDPFDGIVRRLRQNGHDRLRRADLDYLFYALVDVAVDGAFPVLEQLDDQLEVLEENLIVNPDRRALGDIYRLRHDILLLRRSAWPQRETLGRLLREADEWIGETVRFYLRDCLDHAHQIADLLQTLADTSANLLDIYLSSASMRTNEIMRVLTVFATIFMPLTFIVGVYGMNFRHMPELEWRYGYPAVLGICLMIALGLLIWFRRKGWL</sequence>
<accession>A0AAU9CV29</accession>
<keyword evidence="8" id="KW-0406">Ion transport</keyword>
<gene>
    <name evidence="8" type="primary">corA</name>
    <name evidence="9" type="ORF">MIT9_P1337</name>
</gene>
<dbReference type="Proteomes" id="UP001321825">
    <property type="component" value="Chromosome"/>
</dbReference>
<dbReference type="GO" id="GO:0000287">
    <property type="term" value="F:magnesium ion binding"/>
    <property type="evidence" value="ECO:0007669"/>
    <property type="project" value="TreeGrafter"/>
</dbReference>
<evidence type="ECO:0000313" key="9">
    <source>
        <dbReference type="EMBL" id="BCX81757.1"/>
    </source>
</evidence>
<dbReference type="PANTHER" id="PTHR46494">
    <property type="entry name" value="CORA FAMILY METAL ION TRANSPORTER (EUROFUNG)"/>
    <property type="match status" value="1"/>
</dbReference>
<dbReference type="GO" id="GO:0015087">
    <property type="term" value="F:cobalt ion transmembrane transporter activity"/>
    <property type="evidence" value="ECO:0007669"/>
    <property type="project" value="UniProtKB-UniRule"/>
</dbReference>
<dbReference type="InterPro" id="IPR045861">
    <property type="entry name" value="CorA_cytoplasmic_dom"/>
</dbReference>
<keyword evidence="5 8" id="KW-0812">Transmembrane</keyword>
<feature type="transmembrane region" description="Helical" evidence="8">
    <location>
        <begin position="299"/>
        <end position="319"/>
    </location>
</feature>
<evidence type="ECO:0000256" key="5">
    <source>
        <dbReference type="ARBA" id="ARBA00022692"/>
    </source>
</evidence>
<evidence type="ECO:0000256" key="7">
    <source>
        <dbReference type="ARBA" id="ARBA00023136"/>
    </source>
</evidence>
<keyword evidence="6 8" id="KW-1133">Transmembrane helix</keyword>
<dbReference type="RefSeq" id="WP_317706668.1">
    <property type="nucleotide sequence ID" value="NZ_AP024714.1"/>
</dbReference>
<dbReference type="SUPFAM" id="SSF144083">
    <property type="entry name" value="Magnesium transport protein CorA, transmembrane region"/>
    <property type="match status" value="1"/>
</dbReference>
<dbReference type="GO" id="GO:0005886">
    <property type="term" value="C:plasma membrane"/>
    <property type="evidence" value="ECO:0007669"/>
    <property type="project" value="UniProtKB-SubCell"/>
</dbReference>
<comment type="similarity">
    <text evidence="2 8">Belongs to the CorA metal ion transporter (MIT) (TC 1.A.35) family.</text>
</comment>
<comment type="subcellular location">
    <subcellularLocation>
        <location evidence="1">Cell membrane</location>
        <topology evidence="1">Multi-pass membrane protein</topology>
    </subcellularLocation>
    <subcellularLocation>
        <location evidence="8">Membrane</location>
        <topology evidence="8">Multi-pass membrane protein</topology>
    </subcellularLocation>
</comment>
<dbReference type="Pfam" id="PF01544">
    <property type="entry name" value="CorA"/>
    <property type="match status" value="1"/>
</dbReference>
<dbReference type="AlphaFoldDB" id="A0AAU9CV29"/>
<dbReference type="InterPro" id="IPR004488">
    <property type="entry name" value="Mg/Co-transport_prot_CorA"/>
</dbReference>
<feature type="transmembrane region" description="Helical" evidence="8">
    <location>
        <begin position="267"/>
        <end position="287"/>
    </location>
</feature>
<dbReference type="Gene3D" id="1.20.58.340">
    <property type="entry name" value="Magnesium transport protein CorA, transmembrane region"/>
    <property type="match status" value="2"/>
</dbReference>
<dbReference type="GO" id="GO:0015095">
    <property type="term" value="F:magnesium ion transmembrane transporter activity"/>
    <property type="evidence" value="ECO:0007669"/>
    <property type="project" value="UniProtKB-UniRule"/>
</dbReference>
<protein>
    <recommendedName>
        <fullName evidence="8">Magnesium transport protein CorA</fullName>
    </recommendedName>
</protein>
<dbReference type="FunFam" id="1.20.58.340:FF:000012">
    <property type="entry name" value="Magnesium transport protein CorA"/>
    <property type="match status" value="1"/>
</dbReference>
<keyword evidence="7 8" id="KW-0472">Membrane</keyword>
<dbReference type="NCBIfam" id="TIGR00383">
    <property type="entry name" value="corA"/>
    <property type="match status" value="1"/>
</dbReference>
<keyword evidence="8" id="KW-0460">Magnesium</keyword>
<reference evidence="10" key="1">
    <citation type="journal article" date="2024" name="Int. J. Syst. Evol. Microbiol.">
        <title>Methylomarinovum tepidoasis sp. nov., a moderately thermophilic methanotroph of the family Methylothermaceae isolated from a deep-sea hydrothermal field.</title>
        <authorList>
            <person name="Hirayama H."/>
            <person name="Takaki Y."/>
            <person name="Abe M."/>
            <person name="Miyazaki M."/>
            <person name="Uematsu K."/>
            <person name="Matsui Y."/>
            <person name="Takai K."/>
        </authorList>
    </citation>
    <scope>NUCLEOTIDE SEQUENCE [LARGE SCALE GENOMIC DNA]</scope>
    <source>
        <strain evidence="10">IT-9</strain>
    </source>
</reference>
<dbReference type="PANTHER" id="PTHR46494:SF1">
    <property type="entry name" value="CORA FAMILY METAL ION TRANSPORTER (EUROFUNG)"/>
    <property type="match status" value="1"/>
</dbReference>
<organism evidence="9 10">
    <name type="scientific">Methylomarinovum caldicuralii</name>
    <dbReference type="NCBI Taxonomy" id="438856"/>
    <lineage>
        <taxon>Bacteria</taxon>
        <taxon>Pseudomonadati</taxon>
        <taxon>Pseudomonadota</taxon>
        <taxon>Gammaproteobacteria</taxon>
        <taxon>Methylococcales</taxon>
        <taxon>Methylothermaceae</taxon>
        <taxon>Methylomarinovum</taxon>
    </lineage>
</organism>